<dbReference type="EC" id="2.7.11.1" evidence="1"/>
<evidence type="ECO:0000313" key="13">
    <source>
        <dbReference type="Proteomes" id="UP000219993"/>
    </source>
</evidence>
<evidence type="ECO:0000256" key="6">
    <source>
        <dbReference type="ARBA" id="ARBA00022777"/>
    </source>
</evidence>
<dbReference type="SMART" id="SM00382">
    <property type="entry name" value="AAA"/>
    <property type="match status" value="2"/>
</dbReference>
<dbReference type="Pfam" id="PF06745">
    <property type="entry name" value="ATPase"/>
    <property type="match status" value="2"/>
</dbReference>
<keyword evidence="5" id="KW-0227">DNA damage</keyword>
<dbReference type="EMBL" id="CP021435">
    <property type="protein sequence ID" value="ATJ82819.1"/>
    <property type="molecule type" value="Genomic_DNA"/>
</dbReference>
<dbReference type="AlphaFoldDB" id="A0A291P7I3"/>
<evidence type="ECO:0000256" key="1">
    <source>
        <dbReference type="ARBA" id="ARBA00012513"/>
    </source>
</evidence>
<feature type="domain" description="KaiC" evidence="11">
    <location>
        <begin position="240"/>
        <end position="473"/>
    </location>
</feature>
<dbReference type="PROSITE" id="PS50162">
    <property type="entry name" value="RECA_2"/>
    <property type="match status" value="1"/>
</dbReference>
<dbReference type="GO" id="GO:0005524">
    <property type="term" value="F:ATP binding"/>
    <property type="evidence" value="ECO:0007669"/>
    <property type="project" value="InterPro"/>
</dbReference>
<dbReference type="PANTHER" id="PTHR42926:SF1">
    <property type="entry name" value="CIRCADIAN CLOCK OSCILLATOR PROTEIN KAIC 1"/>
    <property type="match status" value="1"/>
</dbReference>
<keyword evidence="2" id="KW-0597">Phosphoprotein</keyword>
<dbReference type="GO" id="GO:0003677">
    <property type="term" value="F:DNA binding"/>
    <property type="evidence" value="ECO:0007669"/>
    <property type="project" value="UniProtKB-KW"/>
</dbReference>
<dbReference type="Gene3D" id="3.40.50.300">
    <property type="entry name" value="P-loop containing nucleotide triphosphate hydrolases"/>
    <property type="match status" value="2"/>
</dbReference>
<keyword evidence="7" id="KW-0378">Hydrolase</keyword>
<keyword evidence="6" id="KW-0418">Kinase</keyword>
<dbReference type="InterPro" id="IPR003593">
    <property type="entry name" value="AAA+_ATPase"/>
</dbReference>
<organism evidence="12 13">
    <name type="scientific">Halomonas beimenensis</name>
    <dbReference type="NCBI Taxonomy" id="475662"/>
    <lineage>
        <taxon>Bacteria</taxon>
        <taxon>Pseudomonadati</taxon>
        <taxon>Pseudomonadota</taxon>
        <taxon>Gammaproteobacteria</taxon>
        <taxon>Oceanospirillales</taxon>
        <taxon>Halomonadaceae</taxon>
        <taxon>Halomonas</taxon>
    </lineage>
</organism>
<dbReference type="GO" id="GO:0140664">
    <property type="term" value="F:ATP-dependent DNA damage sensor activity"/>
    <property type="evidence" value="ECO:0007669"/>
    <property type="project" value="InterPro"/>
</dbReference>
<dbReference type="GO" id="GO:0016787">
    <property type="term" value="F:hydrolase activity"/>
    <property type="evidence" value="ECO:0007669"/>
    <property type="project" value="UniProtKB-KW"/>
</dbReference>
<dbReference type="Proteomes" id="UP000219993">
    <property type="component" value="Chromosome"/>
</dbReference>
<dbReference type="InterPro" id="IPR020588">
    <property type="entry name" value="RecA_ATP-bd"/>
</dbReference>
<evidence type="ECO:0000313" key="12">
    <source>
        <dbReference type="EMBL" id="ATJ82819.1"/>
    </source>
</evidence>
<keyword evidence="4" id="KW-0677">Repeat</keyword>
<proteinExistence type="predicted"/>
<dbReference type="PIRSF" id="PIRSF039117">
    <property type="entry name" value="KaiC"/>
    <property type="match status" value="1"/>
</dbReference>
<dbReference type="PANTHER" id="PTHR42926">
    <property type="match status" value="1"/>
</dbReference>
<dbReference type="InterPro" id="IPR027417">
    <property type="entry name" value="P-loop_NTPase"/>
</dbReference>
<evidence type="ECO:0000256" key="3">
    <source>
        <dbReference type="ARBA" id="ARBA00022679"/>
    </source>
</evidence>
<dbReference type="PRINTS" id="PR01874">
    <property type="entry name" value="DNAREPAIRADA"/>
</dbReference>
<dbReference type="GO" id="GO:0006281">
    <property type="term" value="P:DNA repair"/>
    <property type="evidence" value="ECO:0007669"/>
    <property type="project" value="UniProtKB-KW"/>
</dbReference>
<evidence type="ECO:0000256" key="2">
    <source>
        <dbReference type="ARBA" id="ARBA00022553"/>
    </source>
</evidence>
<dbReference type="SUPFAM" id="SSF52540">
    <property type="entry name" value="P-loop containing nucleoside triphosphate hydrolases"/>
    <property type="match status" value="2"/>
</dbReference>
<dbReference type="PROSITE" id="PS51146">
    <property type="entry name" value="KAIC"/>
    <property type="match status" value="2"/>
</dbReference>
<evidence type="ECO:0000256" key="5">
    <source>
        <dbReference type="ARBA" id="ARBA00022763"/>
    </source>
</evidence>
<dbReference type="RefSeq" id="WP_193765186.1">
    <property type="nucleotide sequence ID" value="NZ_BAAADT010000002.1"/>
</dbReference>
<keyword evidence="3" id="KW-0808">Transferase</keyword>
<keyword evidence="13" id="KW-1185">Reference proteome</keyword>
<reference evidence="12 13" key="1">
    <citation type="journal article" date="2017" name="Sci. Rep.">
        <title>Revealing the Saline Adaptation Strategies of the Halophilic Bacterium Halomonas beimenensis through High-throughput Omics and Transposon Mutagenesis Approaches.</title>
        <authorList>
            <person name="Chen Y.H."/>
            <person name="Lin S.S."/>
            <person name="Shyu Y.T."/>
        </authorList>
    </citation>
    <scope>NUCLEOTIDE SEQUENCE [LARGE SCALE GENOMIC DNA]</scope>
    <source>
        <strain evidence="12 13">NTU-111</strain>
    </source>
</reference>
<accession>A0A291P7I3</accession>
<gene>
    <name evidence="12" type="ORF">BEI_1832</name>
</gene>
<name>A0A291P7I3_9GAMM</name>
<dbReference type="InterPro" id="IPR010624">
    <property type="entry name" value="KaiC_dom"/>
</dbReference>
<evidence type="ECO:0000256" key="9">
    <source>
        <dbReference type="ARBA" id="ARBA00023204"/>
    </source>
</evidence>
<dbReference type="InterPro" id="IPR051347">
    <property type="entry name" value="Circadian_clock_KaiC-rel"/>
</dbReference>
<evidence type="ECO:0000259" key="10">
    <source>
        <dbReference type="PROSITE" id="PS50162"/>
    </source>
</evidence>
<protein>
    <recommendedName>
        <fullName evidence="1">non-specific serine/threonine protein kinase</fullName>
        <ecNumber evidence="1">2.7.11.1</ecNumber>
    </recommendedName>
</protein>
<dbReference type="InterPro" id="IPR014774">
    <property type="entry name" value="KaiC-like_dom"/>
</dbReference>
<dbReference type="KEGG" id="hbe:BEI_1832"/>
<feature type="domain" description="RecA family profile 1" evidence="10">
    <location>
        <begin position="238"/>
        <end position="277"/>
    </location>
</feature>
<dbReference type="InterPro" id="IPR030665">
    <property type="entry name" value="KaiC"/>
</dbReference>
<keyword evidence="9" id="KW-0234">DNA repair</keyword>
<evidence type="ECO:0000259" key="11">
    <source>
        <dbReference type="PROSITE" id="PS51146"/>
    </source>
</evidence>
<sequence>MEDSRISTGCEGLDHILGGGLPPHKAYMVRGGPGHGKTSLGLQFLSAARSLGPALYIGFQETEEQLRENAGRQALDIDGLHLLSLVPDESLFAHNQSYDLFHPVEVEFDPLVKRILDAVESCRPATVFIDSVSHLHLLFSDAYQFRAQVLSFLRYLRQQGCTVLFSSEIGERASDVDLQFLADGVIELGAERHHGYLQVRKLRGARFMPGRHQCRVGARGVQAFPHHVPPVARTEAPDSERLSSGNDRLDRLLGGGLEPGSVTLITGPSGVGKSTLAACYARQAIRRGSVLIYLFEEELPFYLKRAADLGLSLAPFQRDGLLEIEQVEPMRYLVDEFLERVRCRVEALDTRLVILDSVSGFELSLNGEHLKDRIHAFAKGLARRGISVILINEIQAMSGPLALTERGISYLADNVLLLNYREDGERMGKMLGVLKKRVGSFDNRICAYRIGQGGLQLSDDEVDTSLLNRGPGA</sequence>
<keyword evidence="8" id="KW-0238">DNA-binding</keyword>
<dbReference type="GO" id="GO:0004674">
    <property type="term" value="F:protein serine/threonine kinase activity"/>
    <property type="evidence" value="ECO:0007669"/>
    <property type="project" value="UniProtKB-EC"/>
</dbReference>
<evidence type="ECO:0000256" key="4">
    <source>
        <dbReference type="ARBA" id="ARBA00022737"/>
    </source>
</evidence>
<feature type="domain" description="KaiC" evidence="11">
    <location>
        <begin position="4"/>
        <end position="237"/>
    </location>
</feature>
<evidence type="ECO:0000256" key="7">
    <source>
        <dbReference type="ARBA" id="ARBA00022801"/>
    </source>
</evidence>
<evidence type="ECO:0000256" key="8">
    <source>
        <dbReference type="ARBA" id="ARBA00023125"/>
    </source>
</evidence>